<dbReference type="PANTHER" id="PTHR13140">
    <property type="entry name" value="MYOSIN"/>
    <property type="match status" value="1"/>
</dbReference>
<dbReference type="PROSITE" id="PS51456">
    <property type="entry name" value="MYOSIN_MOTOR"/>
    <property type="match status" value="1"/>
</dbReference>
<dbReference type="Gene3D" id="1.20.58.530">
    <property type="match status" value="1"/>
</dbReference>
<dbReference type="Gene3D" id="1.10.10.820">
    <property type="match status" value="1"/>
</dbReference>
<dbReference type="eggNOG" id="KOG0164">
    <property type="taxonomic scope" value="Eukaryota"/>
</dbReference>
<keyword evidence="6 7" id="KW-0009">Actin-binding</keyword>
<keyword evidence="5 7" id="KW-0505">Motor protein</keyword>
<dbReference type="AlphaFoldDB" id="A0A058ZD47"/>
<proteinExistence type="inferred from homology"/>
<evidence type="ECO:0000256" key="2">
    <source>
        <dbReference type="ARBA" id="ARBA00022741"/>
    </source>
</evidence>
<comment type="similarity">
    <text evidence="1 7">Belongs to the TRAFAC class myosin-kinesin ATPase superfamily. Myosin family.</text>
</comment>
<feature type="compositionally biased region" description="Low complexity" evidence="8">
    <location>
        <begin position="715"/>
        <end position="736"/>
    </location>
</feature>
<dbReference type="PRINTS" id="PR00193">
    <property type="entry name" value="MYOSINHEAVY"/>
</dbReference>
<feature type="binding site" evidence="7">
    <location>
        <begin position="102"/>
        <end position="109"/>
    </location>
    <ligand>
        <name>ATP</name>
        <dbReference type="ChEBI" id="CHEBI:30616"/>
    </ligand>
</feature>
<dbReference type="FunFam" id="1.10.10.820:FF:000001">
    <property type="entry name" value="Myosin heavy chain"/>
    <property type="match status" value="1"/>
</dbReference>
<dbReference type="InterPro" id="IPR027417">
    <property type="entry name" value="P-loop_NTPase"/>
</dbReference>
<dbReference type="GO" id="GO:0005886">
    <property type="term" value="C:plasma membrane"/>
    <property type="evidence" value="ECO:0007669"/>
    <property type="project" value="TreeGrafter"/>
</dbReference>
<dbReference type="InterPro" id="IPR036961">
    <property type="entry name" value="Kinesin_motor_dom_sf"/>
</dbReference>
<dbReference type="GO" id="GO:0051015">
    <property type="term" value="F:actin filament binding"/>
    <property type="evidence" value="ECO:0007669"/>
    <property type="project" value="TreeGrafter"/>
</dbReference>
<keyword evidence="2 7" id="KW-0547">Nucleotide-binding</keyword>
<reference evidence="11" key="1">
    <citation type="submission" date="2013-04" db="EMBL/GenBank/DDBJ databases">
        <title>The Genome Sequence of Fonticula alba ATCC 38817.</title>
        <authorList>
            <consortium name="The Broad Institute Genomics Platform"/>
            <person name="Russ C."/>
            <person name="Cuomo C."/>
            <person name="Burger G."/>
            <person name="Gray M.W."/>
            <person name="Holland P.W.H."/>
            <person name="King N."/>
            <person name="Lang F.B.F."/>
            <person name="Roger A.J."/>
            <person name="Ruiz-Trillo I."/>
            <person name="Brown M."/>
            <person name="Walker B."/>
            <person name="Young S."/>
            <person name="Zeng Q."/>
            <person name="Gargeya S."/>
            <person name="Fitzgerald M."/>
            <person name="Haas B."/>
            <person name="Abouelleil A."/>
            <person name="Allen A.W."/>
            <person name="Alvarado L."/>
            <person name="Arachchi H.M."/>
            <person name="Berlin A.M."/>
            <person name="Chapman S.B."/>
            <person name="Gainer-Dewar J."/>
            <person name="Goldberg J."/>
            <person name="Griggs A."/>
            <person name="Gujja S."/>
            <person name="Hansen M."/>
            <person name="Howarth C."/>
            <person name="Imamovic A."/>
            <person name="Ireland A."/>
            <person name="Larimer J."/>
            <person name="McCowan C."/>
            <person name="Murphy C."/>
            <person name="Pearson M."/>
            <person name="Poon T.W."/>
            <person name="Priest M."/>
            <person name="Roberts A."/>
            <person name="Saif S."/>
            <person name="Shea T."/>
            <person name="Sisk P."/>
            <person name="Sykes S."/>
            <person name="Wortman J."/>
            <person name="Nusbaum C."/>
            <person name="Birren B."/>
        </authorList>
    </citation>
    <scope>NUCLEOTIDE SEQUENCE [LARGE SCALE GENOMIC DNA]</scope>
    <source>
        <strain evidence="11">ATCC 38817</strain>
    </source>
</reference>
<dbReference type="PROSITE" id="PS51757">
    <property type="entry name" value="TH1"/>
    <property type="match status" value="1"/>
</dbReference>
<feature type="region of interest" description="Actin-binding" evidence="7">
    <location>
        <begin position="583"/>
        <end position="605"/>
    </location>
</feature>
<dbReference type="GO" id="GO:0000146">
    <property type="term" value="F:microfilament motor activity"/>
    <property type="evidence" value="ECO:0007669"/>
    <property type="project" value="TreeGrafter"/>
</dbReference>
<protein>
    <submittedName>
        <fullName evidence="11">Myosin I</fullName>
    </submittedName>
</protein>
<dbReference type="GO" id="GO:0016459">
    <property type="term" value="C:myosin complex"/>
    <property type="evidence" value="ECO:0007669"/>
    <property type="project" value="UniProtKB-KW"/>
</dbReference>
<dbReference type="Gene3D" id="1.20.120.720">
    <property type="entry name" value="Myosin VI head, motor domain, U50 subdomain"/>
    <property type="match status" value="1"/>
</dbReference>
<evidence type="ECO:0000259" key="10">
    <source>
        <dbReference type="PROSITE" id="PS51757"/>
    </source>
</evidence>
<dbReference type="GO" id="GO:0006897">
    <property type="term" value="P:endocytosis"/>
    <property type="evidence" value="ECO:0007669"/>
    <property type="project" value="TreeGrafter"/>
</dbReference>
<dbReference type="STRING" id="691883.A0A058ZD47"/>
<dbReference type="Proteomes" id="UP000030693">
    <property type="component" value="Unassembled WGS sequence"/>
</dbReference>
<evidence type="ECO:0000256" key="1">
    <source>
        <dbReference type="ARBA" id="ARBA00008314"/>
    </source>
</evidence>
<keyword evidence="4 7" id="KW-0518">Myosin</keyword>
<keyword evidence="12" id="KW-1185">Reference proteome</keyword>
<dbReference type="PROSITE" id="PS50096">
    <property type="entry name" value="IQ"/>
    <property type="match status" value="2"/>
</dbReference>
<dbReference type="PANTHER" id="PTHR13140:SF679">
    <property type="entry name" value="UNCONVENTIONAL MYOSIN IC"/>
    <property type="match status" value="1"/>
</dbReference>
<sequence length="1183" mass="132455">MSVELNEPGLRDFGLMAEVSEKLFVENLETRFKANEIYTFIGHVVVAVNPYRSMGDLYSDRVIDQYRSNSSYNLPPHIYSIADSAYRNMRDRGEDQCILISGESGAGKTEASKLIMRYIAATSVRSDSERIKTIRDQLLNANPVLEAFGNAKTSRNNNSSRFGKYMDLEFDFRGSPAGGVITQYLLEKSRVIHHAPGERNFHKFYQLLRGSTPERLDQLGLANNPEQYKYLGAYGSVYSIDGVNDRLEHVAVRDAMQTVGFTAEQIDAIDQLVAAVLHLGNVEIRGPGWPQGIALPGADPSAATVVDGHHFDMAARLLGVDRTALAFSLTHRTVKDSSRAGADMRVGLNLKAAVNSRDALAKAIYDRLFSHVVHTINGNIRRDVGEPRGSVIGVLDIYGFEVLQTNSFEQFCINYCNEKLQQLFIERTLREEQLEYEREGVQWNSPVDFFDNAIICKLIEERKHGIIDLLDDECLLPGEVTTGTLMAKLNMAFGEHPHFVTRANHRSDKTLGPCDFRLKHYAGDVQYEAELFVEKNRDTLFRDLQHCMNSSTLEIVRQLFPEGPATVDLKRPLSASSSFRKSMDELMNNLLSKHPHYVRCIKPNGQQQPHMFDAELVSHQVRYLGLLENVRVRRAGFCFRQTFETFVERYKMLAPTTWPCYKKKGLTLEQAVHDIMQAAFPESGVQLRRESSGSTSGGAPAANALNSAAADTAAETSAAETSAAPTASSSPSASSSQLGGANLSEAASLQKDVYVLGKTKIFIRNPSTVADLESQRNQSKDRMASLIGACALRFVYRRRFLAMRQAATKLAALWRGYNDRMNYLDYRDQVIIVQACVRGTLARIKFRRMQRSFPKHAATYLQQQYRLRWRRRFLLALAAEVAAAGPAGLKKEHWPLVTPRSASLGSTRSQSVAAQQPVHPDTPAWRLLSPLVADCSALLYPMYRRQQLALYRRQLSPERRRVLELKLEASNLMSKRTDYPSSVARPFVGDFLNVATSPWWSSIVDSEHESVLFSHRVQKRHRSNFKAVNRDLVLTSENLYVLNRDGRANAKLNARIPLSNVTGVGASLDSDGVLLVHVKNMPKLDYIFVMAEGFNVIEFCSRLSLASRTYSSYNILFKIATTHEYNAGVKYGPCSFGFFNETNTPDPVFKRDSSSATAPSDVSARPAPIRCLIQSSPDLSSTF</sequence>
<dbReference type="GO" id="GO:0030048">
    <property type="term" value="P:actin filament-based movement"/>
    <property type="evidence" value="ECO:0007669"/>
    <property type="project" value="TreeGrafter"/>
</dbReference>
<feature type="region of interest" description="Disordered" evidence="8">
    <location>
        <begin position="715"/>
        <end position="737"/>
    </location>
</feature>
<dbReference type="OrthoDB" id="10055605at2759"/>
<evidence type="ECO:0000256" key="7">
    <source>
        <dbReference type="PROSITE-ProRule" id="PRU00782"/>
    </source>
</evidence>
<dbReference type="Pfam" id="PF06017">
    <property type="entry name" value="Myosin_TH1"/>
    <property type="match status" value="1"/>
</dbReference>
<evidence type="ECO:0000259" key="9">
    <source>
        <dbReference type="PROSITE" id="PS51456"/>
    </source>
</evidence>
<accession>A0A058ZD47</accession>
<evidence type="ECO:0000256" key="4">
    <source>
        <dbReference type="ARBA" id="ARBA00023123"/>
    </source>
</evidence>
<dbReference type="EMBL" id="KB932203">
    <property type="protein sequence ID" value="KCV71362.1"/>
    <property type="molecule type" value="Genomic_DNA"/>
</dbReference>
<dbReference type="Gene3D" id="1.20.5.4820">
    <property type="match status" value="1"/>
</dbReference>
<dbReference type="RefSeq" id="XP_009494485.1">
    <property type="nucleotide sequence ID" value="XM_009496210.1"/>
</dbReference>
<dbReference type="GO" id="GO:0007015">
    <property type="term" value="P:actin filament organization"/>
    <property type="evidence" value="ECO:0007669"/>
    <property type="project" value="TreeGrafter"/>
</dbReference>
<gene>
    <name evidence="11" type="ORF">H696_02314</name>
</gene>
<dbReference type="Gene3D" id="3.40.850.10">
    <property type="entry name" value="Kinesin motor domain"/>
    <property type="match status" value="1"/>
</dbReference>
<evidence type="ECO:0000256" key="8">
    <source>
        <dbReference type="SAM" id="MobiDB-lite"/>
    </source>
</evidence>
<dbReference type="InterPro" id="IPR000048">
    <property type="entry name" value="IQ_motif_EF-hand-BS"/>
</dbReference>
<keyword evidence="3 7" id="KW-0067">ATP-binding</keyword>
<dbReference type="InterPro" id="IPR010926">
    <property type="entry name" value="Myosin_TH1"/>
</dbReference>
<dbReference type="SMART" id="SM00242">
    <property type="entry name" value="MYSc"/>
    <property type="match status" value="1"/>
</dbReference>
<evidence type="ECO:0000256" key="3">
    <source>
        <dbReference type="ARBA" id="ARBA00022840"/>
    </source>
</evidence>
<dbReference type="SUPFAM" id="SSF52540">
    <property type="entry name" value="P-loop containing nucleoside triphosphate hydrolases"/>
    <property type="match status" value="1"/>
</dbReference>
<evidence type="ECO:0000256" key="6">
    <source>
        <dbReference type="ARBA" id="ARBA00023203"/>
    </source>
</evidence>
<feature type="domain" description="TH1" evidence="10">
    <location>
        <begin position="976"/>
        <end position="1162"/>
    </location>
</feature>
<evidence type="ECO:0000313" key="12">
    <source>
        <dbReference type="Proteomes" id="UP000030693"/>
    </source>
</evidence>
<dbReference type="InterPro" id="IPR001609">
    <property type="entry name" value="Myosin_head_motor_dom-like"/>
</dbReference>
<dbReference type="Pfam" id="PF00063">
    <property type="entry name" value="Myosin_head"/>
    <property type="match status" value="1"/>
</dbReference>
<dbReference type="GeneID" id="20527039"/>
<organism evidence="11">
    <name type="scientific">Fonticula alba</name>
    <name type="common">Slime mold</name>
    <dbReference type="NCBI Taxonomy" id="691883"/>
    <lineage>
        <taxon>Eukaryota</taxon>
        <taxon>Rotosphaerida</taxon>
        <taxon>Fonticulaceae</taxon>
        <taxon>Fonticula</taxon>
    </lineage>
</organism>
<dbReference type="SMART" id="SM00015">
    <property type="entry name" value="IQ"/>
    <property type="match status" value="3"/>
</dbReference>
<name>A0A058ZD47_FONAL</name>
<feature type="compositionally biased region" description="Low complexity" evidence="8">
    <location>
        <begin position="692"/>
        <end position="702"/>
    </location>
</feature>
<dbReference type="GO" id="GO:0005737">
    <property type="term" value="C:cytoplasm"/>
    <property type="evidence" value="ECO:0007669"/>
    <property type="project" value="TreeGrafter"/>
</dbReference>
<evidence type="ECO:0000256" key="5">
    <source>
        <dbReference type="ARBA" id="ARBA00023175"/>
    </source>
</evidence>
<dbReference type="GO" id="GO:0005524">
    <property type="term" value="F:ATP binding"/>
    <property type="evidence" value="ECO:0007669"/>
    <property type="project" value="UniProtKB-UniRule"/>
</dbReference>
<feature type="domain" description="Myosin motor" evidence="9">
    <location>
        <begin position="8"/>
        <end position="777"/>
    </location>
</feature>
<feature type="region of interest" description="Disordered" evidence="8">
    <location>
        <begin position="683"/>
        <end position="702"/>
    </location>
</feature>
<dbReference type="FunFam" id="1.20.58.530:FF:000004">
    <property type="entry name" value="Unconventional myosin ID"/>
    <property type="match status" value="1"/>
</dbReference>
<evidence type="ECO:0000313" key="11">
    <source>
        <dbReference type="EMBL" id="KCV71362.1"/>
    </source>
</evidence>